<dbReference type="EMBL" id="PPSL01000002">
    <property type="protein sequence ID" value="PQJ11968.1"/>
    <property type="molecule type" value="Genomic_DNA"/>
</dbReference>
<keyword evidence="3" id="KW-1185">Reference proteome</keyword>
<accession>A0A2S7SZ43</accession>
<reference evidence="2 3" key="1">
    <citation type="submission" date="2018-01" db="EMBL/GenBank/DDBJ databases">
        <title>A novel member of the phylum Bacteroidetes isolated from glacier ice.</title>
        <authorList>
            <person name="Liu Q."/>
            <person name="Xin Y.-H."/>
        </authorList>
    </citation>
    <scope>NUCLEOTIDE SEQUENCE [LARGE SCALE GENOMIC DNA]</scope>
    <source>
        <strain evidence="2 3">RB1R16</strain>
    </source>
</reference>
<dbReference type="InterPro" id="IPR036611">
    <property type="entry name" value="Trigger_fac_ribosome-bd_sf"/>
</dbReference>
<dbReference type="GO" id="GO:0051083">
    <property type="term" value="P:'de novo' cotranslational protein folding"/>
    <property type="evidence" value="ECO:0007669"/>
    <property type="project" value="TreeGrafter"/>
</dbReference>
<dbReference type="InterPro" id="IPR027304">
    <property type="entry name" value="Trigger_fact/SurA_dom_sf"/>
</dbReference>
<dbReference type="InterPro" id="IPR008881">
    <property type="entry name" value="Trigger_fac_ribosome-bd_bac"/>
</dbReference>
<dbReference type="SUPFAM" id="SSF109998">
    <property type="entry name" value="Triger factor/SurA peptide-binding domain-like"/>
    <property type="match status" value="1"/>
</dbReference>
<dbReference type="GO" id="GO:0043022">
    <property type="term" value="F:ribosome binding"/>
    <property type="evidence" value="ECO:0007669"/>
    <property type="project" value="TreeGrafter"/>
</dbReference>
<comment type="caution">
    <text evidence="2">The sequence shown here is derived from an EMBL/GenBank/DDBJ whole genome shotgun (WGS) entry which is preliminary data.</text>
</comment>
<gene>
    <name evidence="2" type="ORF">CJD36_009250</name>
</gene>
<sequence>MATVARENIGTLHDKVSVKLTKEDYLPSFEKSLKQYAKTANVPGFRKGMVPAGMVRKMAGQAMFNEEVVRSAGKHLEDYMQKEKLAIFAQPMIMPSESPVRLDINNPTDVEFTFEIGIKPEFEIPALKNKAKLTAYKIIASDKMLEDEMGRLQRRFGKVDEQETVSKDLDIIYSTYEPCDAAGNVTGDKIEDTEELSMMPAKLKEMLMGKSAGASMVIVPAEICTTEELPKFLKDPLKAGEEAANNHYKLTITKVGLLIAKDMGPELYAAVFPSTEVVDAADFKEKVRVELQREFDRIARERYHNEIFELLVHSTPITLPENFLKRWMREGGEKPKSAAEVENEFSGFEHQLRWQLISDEVIRDNNINVTRDEVKNDIKTRVLAYYGMDADEEAPWMDGYMDKVMQDDKMADETFRRLLTDKIFLALEGKFNTEMKEIGEEEFFKLQDPHSMHHHH</sequence>
<name>A0A2S7SZ43_9BACT</name>
<dbReference type="SUPFAM" id="SSF102735">
    <property type="entry name" value="Trigger factor ribosome-binding domain"/>
    <property type="match status" value="1"/>
</dbReference>
<dbReference type="GO" id="GO:0044183">
    <property type="term" value="F:protein folding chaperone"/>
    <property type="evidence" value="ECO:0007669"/>
    <property type="project" value="TreeGrafter"/>
</dbReference>
<evidence type="ECO:0000313" key="2">
    <source>
        <dbReference type="EMBL" id="PQJ11968.1"/>
    </source>
</evidence>
<organism evidence="2 3">
    <name type="scientific">Flavipsychrobacter stenotrophus</name>
    <dbReference type="NCBI Taxonomy" id="2077091"/>
    <lineage>
        <taxon>Bacteria</taxon>
        <taxon>Pseudomonadati</taxon>
        <taxon>Bacteroidota</taxon>
        <taxon>Chitinophagia</taxon>
        <taxon>Chitinophagales</taxon>
        <taxon>Chitinophagaceae</taxon>
        <taxon>Flavipsychrobacter</taxon>
    </lineage>
</organism>
<dbReference type="PANTHER" id="PTHR30560">
    <property type="entry name" value="TRIGGER FACTOR CHAPERONE AND PEPTIDYL-PROLYL CIS/TRANS ISOMERASE"/>
    <property type="match status" value="1"/>
</dbReference>
<evidence type="ECO:0000259" key="1">
    <source>
        <dbReference type="Pfam" id="PF05697"/>
    </source>
</evidence>
<dbReference type="GO" id="GO:0015031">
    <property type="term" value="P:protein transport"/>
    <property type="evidence" value="ECO:0007669"/>
    <property type="project" value="InterPro"/>
</dbReference>
<dbReference type="GO" id="GO:0043335">
    <property type="term" value="P:protein unfolding"/>
    <property type="evidence" value="ECO:0007669"/>
    <property type="project" value="TreeGrafter"/>
</dbReference>
<dbReference type="PANTHER" id="PTHR30560:SF3">
    <property type="entry name" value="TRIGGER FACTOR-LIKE PROTEIN TIG, CHLOROPLASTIC"/>
    <property type="match status" value="1"/>
</dbReference>
<feature type="domain" description="Trigger factor ribosome-binding bacterial" evidence="1">
    <location>
        <begin position="4"/>
        <end position="151"/>
    </location>
</feature>
<dbReference type="InterPro" id="IPR037041">
    <property type="entry name" value="Trigger_fac_C_sf"/>
</dbReference>
<dbReference type="OrthoDB" id="9767721at2"/>
<dbReference type="GO" id="GO:0003755">
    <property type="term" value="F:peptidyl-prolyl cis-trans isomerase activity"/>
    <property type="evidence" value="ECO:0007669"/>
    <property type="project" value="TreeGrafter"/>
</dbReference>
<dbReference type="Gene3D" id="1.10.3120.10">
    <property type="entry name" value="Trigger factor, C-terminal domain"/>
    <property type="match status" value="1"/>
</dbReference>
<dbReference type="Proteomes" id="UP000239872">
    <property type="component" value="Unassembled WGS sequence"/>
</dbReference>
<protein>
    <submittedName>
        <fullName evidence="2">Trigger factor</fullName>
    </submittedName>
</protein>
<dbReference type="Gene3D" id="3.30.70.1050">
    <property type="entry name" value="Trigger factor ribosome-binding domain"/>
    <property type="match status" value="1"/>
</dbReference>
<dbReference type="AlphaFoldDB" id="A0A2S7SZ43"/>
<dbReference type="InterPro" id="IPR005215">
    <property type="entry name" value="Trig_fac"/>
</dbReference>
<dbReference type="Pfam" id="PF05697">
    <property type="entry name" value="Trigger_N"/>
    <property type="match status" value="1"/>
</dbReference>
<proteinExistence type="predicted"/>
<dbReference type="RefSeq" id="WP_105038848.1">
    <property type="nucleotide sequence ID" value="NZ_PPSL01000002.1"/>
</dbReference>
<evidence type="ECO:0000313" key="3">
    <source>
        <dbReference type="Proteomes" id="UP000239872"/>
    </source>
</evidence>